<dbReference type="STRING" id="1298598.JCM21714_4179"/>
<protein>
    <submittedName>
        <fullName evidence="1">Uncharacterized protein</fullName>
    </submittedName>
</protein>
<sequence>MIFLRKRRLKKLQPFSSSNQLEWDYQRHLAVASQYAMEKEFRLATRHQFLAFLLILDDRNLLLAGYGKQIGIIMMN</sequence>
<comment type="caution">
    <text evidence="1">The sequence shown here is derived from an EMBL/GenBank/DDBJ whole genome shotgun (WGS) entry which is preliminary data.</text>
</comment>
<organism evidence="1 2">
    <name type="scientific">Gracilibacillus boraciitolerans JCM 21714</name>
    <dbReference type="NCBI Taxonomy" id="1298598"/>
    <lineage>
        <taxon>Bacteria</taxon>
        <taxon>Bacillati</taxon>
        <taxon>Bacillota</taxon>
        <taxon>Bacilli</taxon>
        <taxon>Bacillales</taxon>
        <taxon>Bacillaceae</taxon>
        <taxon>Gracilibacillus</taxon>
    </lineage>
</organism>
<evidence type="ECO:0000313" key="1">
    <source>
        <dbReference type="EMBL" id="GAE94978.1"/>
    </source>
</evidence>
<dbReference type="Proteomes" id="UP000019102">
    <property type="component" value="Unassembled WGS sequence"/>
</dbReference>
<reference evidence="1 2" key="1">
    <citation type="journal article" date="2014" name="Genome Announc.">
        <title>Draft Genome Sequence of the Boron-Tolerant and Moderately Halotolerant Bacterium Gracilibacillus boraciitolerans JCM 21714T.</title>
        <authorList>
            <person name="Ahmed I."/>
            <person name="Oshima K."/>
            <person name="Suda W."/>
            <person name="Kitamura K."/>
            <person name="Iida T."/>
            <person name="Ohmori Y."/>
            <person name="Fujiwara T."/>
            <person name="Hattori M."/>
            <person name="Ohkuma M."/>
        </authorList>
    </citation>
    <scope>NUCLEOTIDE SEQUENCE [LARGE SCALE GENOMIC DNA]</scope>
    <source>
        <strain evidence="1 2">JCM 21714</strain>
    </source>
</reference>
<dbReference type="eggNOG" id="ENOG5032R4U">
    <property type="taxonomic scope" value="Bacteria"/>
</dbReference>
<dbReference type="EMBL" id="BAVS01000035">
    <property type="protein sequence ID" value="GAE94978.1"/>
    <property type="molecule type" value="Genomic_DNA"/>
</dbReference>
<gene>
    <name evidence="1" type="ORF">JCM21714_4179</name>
</gene>
<accession>W4VQ74</accession>
<evidence type="ECO:0000313" key="2">
    <source>
        <dbReference type="Proteomes" id="UP000019102"/>
    </source>
</evidence>
<name>W4VQ74_9BACI</name>
<keyword evidence="2" id="KW-1185">Reference proteome</keyword>
<dbReference type="AlphaFoldDB" id="W4VQ74"/>
<proteinExistence type="predicted"/>